<keyword evidence="8" id="KW-0256">Endoplasmic reticulum</keyword>
<keyword evidence="11" id="KW-0675">Receptor</keyword>
<dbReference type="SMART" id="SM00448">
    <property type="entry name" value="REC"/>
    <property type="match status" value="1"/>
</dbReference>
<dbReference type="InterPro" id="IPR042240">
    <property type="entry name" value="CHASE_sf"/>
</dbReference>
<dbReference type="InterPro" id="IPR003594">
    <property type="entry name" value="HATPase_dom"/>
</dbReference>
<dbReference type="InterPro" id="IPR036890">
    <property type="entry name" value="HATPase_C_sf"/>
</dbReference>
<evidence type="ECO:0000313" key="13">
    <source>
        <dbReference type="Proteomes" id="UP000235220"/>
    </source>
</evidence>
<dbReference type="GO" id="GO:0043424">
    <property type="term" value="F:protein histidine kinase binding"/>
    <property type="evidence" value="ECO:0007669"/>
    <property type="project" value="UniProtKB-ARBA"/>
</dbReference>
<keyword evidence="4 12" id="KW-0597">Phosphoprotein</keyword>
<dbReference type="SMART" id="SM00387">
    <property type="entry name" value="HATPase_c"/>
    <property type="match status" value="1"/>
</dbReference>
<dbReference type="FunFam" id="1.10.287.130:FF:000015">
    <property type="entry name" value="Histidine kinase 4"/>
    <property type="match status" value="1"/>
</dbReference>
<dbReference type="Gene3D" id="3.30.450.350">
    <property type="entry name" value="CHASE domain"/>
    <property type="match status" value="1"/>
</dbReference>
<evidence type="ECO:0000256" key="10">
    <source>
        <dbReference type="ARBA" id="ARBA00023136"/>
    </source>
</evidence>
<dbReference type="InterPro" id="IPR056839">
    <property type="entry name" value="Receiver_AHK4/CRE1_1st"/>
</dbReference>
<dbReference type="AlphaFoldDB" id="A0A2I4G1Z6"/>
<dbReference type="GO" id="GO:0005789">
    <property type="term" value="C:endoplasmic reticulum membrane"/>
    <property type="evidence" value="ECO:0007669"/>
    <property type="project" value="UniProtKB-SubCell"/>
</dbReference>
<gene>
    <name evidence="14" type="primary">LOC109003995</name>
</gene>
<dbReference type="SMART" id="SM01079">
    <property type="entry name" value="CHASE"/>
    <property type="match status" value="1"/>
</dbReference>
<evidence type="ECO:0000313" key="14">
    <source>
        <dbReference type="RefSeq" id="XP_018837900.1"/>
    </source>
</evidence>
<evidence type="ECO:0000256" key="9">
    <source>
        <dbReference type="ARBA" id="ARBA00022989"/>
    </source>
</evidence>
<reference evidence="14" key="1">
    <citation type="submission" date="2025-08" db="UniProtKB">
        <authorList>
            <consortium name="RefSeq"/>
        </authorList>
    </citation>
    <scope>IDENTIFICATION</scope>
    <source>
        <tissue evidence="14">Leaves</tissue>
    </source>
</reference>
<proteinExistence type="predicted"/>
<dbReference type="PANTHER" id="PTHR43719:SF51">
    <property type="entry name" value="HISTIDINE KINASE 4"/>
    <property type="match status" value="1"/>
</dbReference>
<protein>
    <recommendedName>
        <fullName evidence="3">histidine kinase</fullName>
        <ecNumber evidence="3">2.7.13.3</ecNumber>
    </recommendedName>
</protein>
<dbReference type="GO" id="GO:0010271">
    <property type="term" value="P:regulation of chlorophyll catabolic process"/>
    <property type="evidence" value="ECO:0007669"/>
    <property type="project" value="UniProtKB-ARBA"/>
</dbReference>
<evidence type="ECO:0000256" key="7">
    <source>
        <dbReference type="ARBA" id="ARBA00022777"/>
    </source>
</evidence>
<dbReference type="Pfam" id="PF03924">
    <property type="entry name" value="CHASE"/>
    <property type="match status" value="1"/>
</dbReference>
<dbReference type="CDD" id="cd00082">
    <property type="entry name" value="HisKA"/>
    <property type="match status" value="1"/>
</dbReference>
<dbReference type="GO" id="GO:0005634">
    <property type="term" value="C:nucleus"/>
    <property type="evidence" value="ECO:0000318"/>
    <property type="project" value="GO_Central"/>
</dbReference>
<dbReference type="GO" id="GO:0034757">
    <property type="term" value="P:negative regulation of iron ion transport"/>
    <property type="evidence" value="ECO:0007669"/>
    <property type="project" value="UniProtKB-ARBA"/>
</dbReference>
<organism evidence="13 14">
    <name type="scientific">Juglans regia</name>
    <name type="common">English walnut</name>
    <dbReference type="NCBI Taxonomy" id="51240"/>
    <lineage>
        <taxon>Eukaryota</taxon>
        <taxon>Viridiplantae</taxon>
        <taxon>Streptophyta</taxon>
        <taxon>Embryophyta</taxon>
        <taxon>Tracheophyta</taxon>
        <taxon>Spermatophyta</taxon>
        <taxon>Magnoliopsida</taxon>
        <taxon>eudicotyledons</taxon>
        <taxon>Gunneridae</taxon>
        <taxon>Pentapetalae</taxon>
        <taxon>rosids</taxon>
        <taxon>fabids</taxon>
        <taxon>Fagales</taxon>
        <taxon>Juglandaceae</taxon>
        <taxon>Juglans</taxon>
    </lineage>
</organism>
<dbReference type="Gene3D" id="6.10.250.1190">
    <property type="match status" value="1"/>
</dbReference>
<evidence type="ECO:0000256" key="12">
    <source>
        <dbReference type="PROSITE-ProRule" id="PRU00169"/>
    </source>
</evidence>
<comment type="caution">
    <text evidence="12">Lacks conserved residue(s) required for the propagation of feature annotation.</text>
</comment>
<dbReference type="SUPFAM" id="SSF47384">
    <property type="entry name" value="Homodimeric domain of signal transducing histidine kinase"/>
    <property type="match status" value="1"/>
</dbReference>
<dbReference type="InterPro" id="IPR001789">
    <property type="entry name" value="Sig_transdc_resp-reg_receiver"/>
</dbReference>
<dbReference type="GO" id="GO:0010029">
    <property type="term" value="P:regulation of seed germination"/>
    <property type="evidence" value="ECO:0007669"/>
    <property type="project" value="UniProtKB-ARBA"/>
</dbReference>
<dbReference type="InterPro" id="IPR005467">
    <property type="entry name" value="His_kinase_dom"/>
</dbReference>
<dbReference type="PROSITE" id="PS50109">
    <property type="entry name" value="HIS_KIN"/>
    <property type="match status" value="1"/>
</dbReference>
<keyword evidence="5" id="KW-0808">Transferase</keyword>
<dbReference type="GO" id="GO:0009909">
    <property type="term" value="P:regulation of flower development"/>
    <property type="evidence" value="ECO:0007669"/>
    <property type="project" value="UniProtKB-ARBA"/>
</dbReference>
<dbReference type="Gene3D" id="1.10.287.130">
    <property type="match status" value="1"/>
</dbReference>
<dbReference type="Proteomes" id="UP000235220">
    <property type="component" value="Chromosome 13"/>
</dbReference>
<keyword evidence="6" id="KW-0812">Transmembrane</keyword>
<feature type="modified residue" description="4-aspartylphosphate" evidence="12">
    <location>
        <position position="947"/>
    </location>
</feature>
<keyword evidence="9" id="KW-1133">Transmembrane helix</keyword>
<dbReference type="Gene3D" id="3.40.50.2300">
    <property type="match status" value="2"/>
</dbReference>
<dbReference type="InterPro" id="IPR011006">
    <property type="entry name" value="CheY-like_superfamily"/>
</dbReference>
<dbReference type="InterPro" id="IPR004358">
    <property type="entry name" value="Sig_transdc_His_kin-like_C"/>
</dbReference>
<evidence type="ECO:0000256" key="1">
    <source>
        <dbReference type="ARBA" id="ARBA00000085"/>
    </source>
</evidence>
<dbReference type="Pfam" id="PF02518">
    <property type="entry name" value="HATPase_c"/>
    <property type="match status" value="1"/>
</dbReference>
<dbReference type="OrthoDB" id="303614at2759"/>
<dbReference type="GO" id="GO:0000155">
    <property type="term" value="F:phosphorelay sensor kinase activity"/>
    <property type="evidence" value="ECO:0007669"/>
    <property type="project" value="InterPro"/>
</dbReference>
<accession>A0A2I4G1Z6</accession>
<dbReference type="InterPro" id="IPR006189">
    <property type="entry name" value="CHASE_dom"/>
</dbReference>
<dbReference type="InterPro" id="IPR036097">
    <property type="entry name" value="HisK_dim/P_sf"/>
</dbReference>
<evidence type="ECO:0000256" key="6">
    <source>
        <dbReference type="ARBA" id="ARBA00022692"/>
    </source>
</evidence>
<dbReference type="FunCoup" id="A0A2I4G1Z6">
    <property type="interactions" value="292"/>
</dbReference>
<dbReference type="SUPFAM" id="SSF52172">
    <property type="entry name" value="CheY-like"/>
    <property type="match status" value="2"/>
</dbReference>
<dbReference type="PRINTS" id="PR00344">
    <property type="entry name" value="BCTRLSENSOR"/>
</dbReference>
<dbReference type="GO" id="GO:0010087">
    <property type="term" value="P:phloem or xylem histogenesis"/>
    <property type="evidence" value="ECO:0007669"/>
    <property type="project" value="UniProtKB-ARBA"/>
</dbReference>
<evidence type="ECO:0000256" key="11">
    <source>
        <dbReference type="ARBA" id="ARBA00023170"/>
    </source>
</evidence>
<dbReference type="FunFam" id="3.40.50.2300:FF:000137">
    <property type="entry name" value="Histidine kinase 3"/>
    <property type="match status" value="1"/>
</dbReference>
<dbReference type="CDD" id="cd17546">
    <property type="entry name" value="REC_hyHK_CKI1_RcsC-like"/>
    <property type="match status" value="1"/>
</dbReference>
<dbReference type="GO" id="GO:0048509">
    <property type="term" value="P:regulation of meristem development"/>
    <property type="evidence" value="ECO:0007669"/>
    <property type="project" value="UniProtKB-ARBA"/>
</dbReference>
<comment type="subcellular location">
    <subcellularLocation>
        <location evidence="2">Endoplasmic reticulum membrane</location>
        <topology evidence="2">Multi-pass membrane protein</topology>
    </subcellularLocation>
</comment>
<evidence type="ECO:0000256" key="8">
    <source>
        <dbReference type="ARBA" id="ARBA00022824"/>
    </source>
</evidence>
<dbReference type="GO" id="GO:0071215">
    <property type="term" value="P:cellular response to abscisic acid stimulus"/>
    <property type="evidence" value="ECO:0007669"/>
    <property type="project" value="UniProtKB-ARBA"/>
</dbReference>
<evidence type="ECO:0000256" key="3">
    <source>
        <dbReference type="ARBA" id="ARBA00012438"/>
    </source>
</evidence>
<dbReference type="EC" id="2.7.13.3" evidence="3"/>
<dbReference type="Gramene" id="Jr13_22200_p1">
    <property type="protein sequence ID" value="cds.Jr13_22200_p1"/>
    <property type="gene ID" value="Jr13_22200"/>
</dbReference>
<dbReference type="PROSITE" id="PS50839">
    <property type="entry name" value="CHASE"/>
    <property type="match status" value="1"/>
</dbReference>
<evidence type="ECO:0000256" key="4">
    <source>
        <dbReference type="ARBA" id="ARBA00022553"/>
    </source>
</evidence>
<dbReference type="Pfam" id="PF24896">
    <property type="entry name" value="Receiver_CRE1"/>
    <property type="match status" value="1"/>
</dbReference>
<dbReference type="Pfam" id="PF00512">
    <property type="entry name" value="HisKA"/>
    <property type="match status" value="1"/>
</dbReference>
<dbReference type="FunFam" id="3.30.450.350:FF:000001">
    <property type="entry name" value="Histidine kinase 4"/>
    <property type="match status" value="1"/>
</dbReference>
<dbReference type="GO" id="GO:0080117">
    <property type="term" value="P:secondary growth"/>
    <property type="evidence" value="ECO:0007669"/>
    <property type="project" value="UniProtKB-ARBA"/>
</dbReference>
<dbReference type="GO" id="GO:0009884">
    <property type="term" value="F:cytokinin receptor activity"/>
    <property type="evidence" value="ECO:0007669"/>
    <property type="project" value="UniProtKB-ARBA"/>
</dbReference>
<keyword evidence="10" id="KW-0472">Membrane</keyword>
<dbReference type="GO" id="GO:0009651">
    <property type="term" value="P:response to salt stress"/>
    <property type="evidence" value="ECO:0007669"/>
    <property type="project" value="UniProtKB-ARBA"/>
</dbReference>
<dbReference type="STRING" id="51240.A0A2I4G1Z6"/>
<dbReference type="RefSeq" id="XP_018837900.1">
    <property type="nucleotide sequence ID" value="XM_018982355.2"/>
</dbReference>
<dbReference type="GO" id="GO:0070417">
    <property type="term" value="P:cellular response to cold"/>
    <property type="evidence" value="ECO:0007669"/>
    <property type="project" value="UniProtKB-ARBA"/>
</dbReference>
<dbReference type="PANTHER" id="PTHR43719">
    <property type="entry name" value="TWO-COMPONENT HISTIDINE KINASE"/>
    <property type="match status" value="1"/>
</dbReference>
<dbReference type="SMART" id="SM00388">
    <property type="entry name" value="HisKA"/>
    <property type="match status" value="1"/>
</dbReference>
<dbReference type="Pfam" id="PF00072">
    <property type="entry name" value="Response_reg"/>
    <property type="match status" value="1"/>
</dbReference>
<sequence length="1040" mass="115360">MRIHHFGFSSLDMKGGNTETRRRGDKRARGVKGSLVPMGLKMQQGHHQSVAVRLNGQMGTKRGYTFIQANRAWLPKFLLLWIMAMAFLSMTIYSRMDADNKVRRKEVLGSMCDQRARMLQDQFSVCVNHVHALAILVSTFHYYKNPSAIDQGTFAEYTARTAFERPLLSGVSYAQRVINSERGNFERQNGWTIKTMETEPSPVRDEYAPVVYSQESVSYLESLDMMSGEEDRENILRARATGKAVLTSPFRLLGSHHLGVVLTFPVYKSKLSLSPTVQERIEATAGYVGGAFDVESLVENLLGQLAGNQAILVNVYDVTNSSDPLIMYGHQYRDGDTYLLHESKLDFGDPFRKHQMICRYHQKAPVSWTALSTALLFFVIGLLVGYILHGAGIHIVKVEDDFQEMEELKVRAEAADVAKSQFLATVSHEIRTPMNGILGMLALLLDTELSSTQRDYAQTARACGKALIALINEVLDRAKIEAGKLELEAVPFDLRSILDDVLSLFSEKSRHKGIELAVFVSDKVPEIVVGDPGRFRQIITNLVGNSVKFTERGHVLVKAHLAEQTMAMVNKNAETCLNGKSDGGLFVSGGHQFKNLSGCEAADERNSWDMFKHLIADEEFCSDASPNIMNANEVAEHVTLMVCVEDTGIGIPLSAQDRVFMPFMQADSSTSRHYGGTGIGLSISRCLVELMGGQINFISRPQVGSTFSFTAVFERCKKDAFCDIKKPKYEDLPSGFRGLKALVVDEKPVRAAVTRYHLQRLGILVEVSSSIKIAVAMCGKNGSLTSRNFQPDLILVEKESWKSGEEAGLNVQLLDWKQNGNMFQAPKLILLATNIVDAEFEKSKAAGFADTVIMKPLRASMVAACLQQVLGIGKKTRQGKEMPNGSSYLQNLLCGKKILVVDDNRVNRRVAAGALKKFGADVECVESGKAALALLQLPHHFDACFMDIQMPEMDGFEATRRIRLIESNANEQVNGGANDIGTIRREWHVPILAMTADVIHATYDECLKCGMDGYVSKPFEEENLYQAVAKFFKSKSMPDL</sequence>
<dbReference type="GeneID" id="109003995"/>
<dbReference type="GO" id="GO:0009414">
    <property type="term" value="P:response to water deprivation"/>
    <property type="evidence" value="ECO:0007669"/>
    <property type="project" value="UniProtKB-ARBA"/>
</dbReference>
<name>A0A2I4G1Z6_JUGRE</name>
<dbReference type="KEGG" id="jre:109003995"/>
<dbReference type="Gene3D" id="3.30.565.10">
    <property type="entry name" value="Histidine kinase-like ATPase, C-terminal domain"/>
    <property type="match status" value="1"/>
</dbReference>
<keyword evidence="7" id="KW-0418">Kinase</keyword>
<comment type="catalytic activity">
    <reaction evidence="1">
        <text>ATP + protein L-histidine = ADP + protein N-phospho-L-histidine.</text>
        <dbReference type="EC" id="2.7.13.3"/>
    </reaction>
</comment>
<evidence type="ECO:0000256" key="2">
    <source>
        <dbReference type="ARBA" id="ARBA00004477"/>
    </source>
</evidence>
<dbReference type="SUPFAM" id="SSF55874">
    <property type="entry name" value="ATPase domain of HSP90 chaperone/DNA topoisomerase II/histidine kinase"/>
    <property type="match status" value="1"/>
</dbReference>
<dbReference type="InterPro" id="IPR003661">
    <property type="entry name" value="HisK_dim/P_dom"/>
</dbReference>
<dbReference type="InterPro" id="IPR050956">
    <property type="entry name" value="2C_system_His_kinase"/>
</dbReference>
<evidence type="ECO:0000256" key="5">
    <source>
        <dbReference type="ARBA" id="ARBA00022679"/>
    </source>
</evidence>
<keyword evidence="13" id="KW-1185">Reference proteome</keyword>
<dbReference type="PROSITE" id="PS50110">
    <property type="entry name" value="RESPONSE_REGULATORY"/>
    <property type="match status" value="2"/>
</dbReference>
<dbReference type="CDD" id="cd16922">
    <property type="entry name" value="HATPase_EvgS-ArcB-TorS-like"/>
    <property type="match status" value="1"/>
</dbReference>